<proteinExistence type="predicted"/>
<reference evidence="2 3" key="1">
    <citation type="journal article" date="2014" name="Nat. Commun.">
        <title>Molecular traces of alternative social organization in a termite genome.</title>
        <authorList>
            <person name="Terrapon N."/>
            <person name="Li C."/>
            <person name="Robertson H.M."/>
            <person name="Ji L."/>
            <person name="Meng X."/>
            <person name="Booth W."/>
            <person name="Chen Z."/>
            <person name="Childers C.P."/>
            <person name="Glastad K.M."/>
            <person name="Gokhale K."/>
            <person name="Gowin J."/>
            <person name="Gronenberg W."/>
            <person name="Hermansen R.A."/>
            <person name="Hu H."/>
            <person name="Hunt B.G."/>
            <person name="Huylmans A.K."/>
            <person name="Khalil S.M."/>
            <person name="Mitchell R.D."/>
            <person name="Munoz-Torres M.C."/>
            <person name="Mustard J.A."/>
            <person name="Pan H."/>
            <person name="Reese J.T."/>
            <person name="Scharf M.E."/>
            <person name="Sun F."/>
            <person name="Vogel H."/>
            <person name="Xiao J."/>
            <person name="Yang W."/>
            <person name="Yang Z."/>
            <person name="Yang Z."/>
            <person name="Zhou J."/>
            <person name="Zhu J."/>
            <person name="Brent C.S."/>
            <person name="Elsik C.G."/>
            <person name="Goodisman M.A."/>
            <person name="Liberles D.A."/>
            <person name="Roe R.M."/>
            <person name="Vargo E.L."/>
            <person name="Vilcinskas A."/>
            <person name="Wang J."/>
            <person name="Bornberg-Bauer E."/>
            <person name="Korb J."/>
            <person name="Zhang G."/>
            <person name="Liebig J."/>
        </authorList>
    </citation>
    <scope>NUCLEOTIDE SEQUENCE [LARGE SCALE GENOMIC DNA]</scope>
    <source>
        <tissue evidence="2">Whole organism</tissue>
    </source>
</reference>
<organism evidence="2 3">
    <name type="scientific">Zootermopsis nevadensis</name>
    <name type="common">Dampwood termite</name>
    <dbReference type="NCBI Taxonomy" id="136037"/>
    <lineage>
        <taxon>Eukaryota</taxon>
        <taxon>Metazoa</taxon>
        <taxon>Ecdysozoa</taxon>
        <taxon>Arthropoda</taxon>
        <taxon>Hexapoda</taxon>
        <taxon>Insecta</taxon>
        <taxon>Pterygota</taxon>
        <taxon>Neoptera</taxon>
        <taxon>Polyneoptera</taxon>
        <taxon>Dictyoptera</taxon>
        <taxon>Blattodea</taxon>
        <taxon>Blattoidea</taxon>
        <taxon>Termitoidae</taxon>
        <taxon>Termopsidae</taxon>
        <taxon>Zootermopsis</taxon>
    </lineage>
</organism>
<evidence type="ECO:0000313" key="3">
    <source>
        <dbReference type="Proteomes" id="UP000027135"/>
    </source>
</evidence>
<feature type="compositionally biased region" description="Acidic residues" evidence="1">
    <location>
        <begin position="179"/>
        <end position="192"/>
    </location>
</feature>
<gene>
    <name evidence="2" type="ORF">L798_13916</name>
</gene>
<evidence type="ECO:0000313" key="2">
    <source>
        <dbReference type="EMBL" id="KDR12161.1"/>
    </source>
</evidence>
<protein>
    <submittedName>
        <fullName evidence="2">Uncharacterized protein</fullName>
    </submittedName>
</protein>
<evidence type="ECO:0000256" key="1">
    <source>
        <dbReference type="SAM" id="MobiDB-lite"/>
    </source>
</evidence>
<name>A0A067R302_ZOONE</name>
<dbReference type="AlphaFoldDB" id="A0A067R302"/>
<dbReference type="InParanoid" id="A0A067R302"/>
<accession>A0A067R302</accession>
<dbReference type="EMBL" id="KK853042">
    <property type="protein sequence ID" value="KDR12161.1"/>
    <property type="molecule type" value="Genomic_DNA"/>
</dbReference>
<feature type="region of interest" description="Disordered" evidence="1">
    <location>
        <begin position="115"/>
        <end position="192"/>
    </location>
</feature>
<sequence length="192" mass="21533">MDVSKVLKCSVASKIRRKGDRSGKSNIHKQNKRIIYSVYTFFKNLSENPQEAENINFHKAQELTAKACGIHRRTVQRVCSEAFNSTSDAEIFSSSVEEYTRKYQAPGAYDTFWKSSEGSEKRKRSGPTARKSMKTSVSAEQFAAMGLRTGTGHKQSSGKQTQNLEPIAHIDLPDISIKEEDEPESDEVIILP</sequence>
<dbReference type="Proteomes" id="UP000027135">
    <property type="component" value="Unassembled WGS sequence"/>
</dbReference>
<keyword evidence="3" id="KW-1185">Reference proteome</keyword>
<feature type="compositionally biased region" description="Polar residues" evidence="1">
    <location>
        <begin position="152"/>
        <end position="164"/>
    </location>
</feature>